<gene>
    <name evidence="7" type="ORF">KT71_13065</name>
</gene>
<dbReference type="PANTHER" id="PTHR43780">
    <property type="entry name" value="1-AMINOCYCLOPROPANE-1-CARBOXYLATE DEAMINASE-RELATED"/>
    <property type="match status" value="1"/>
</dbReference>
<dbReference type="Proteomes" id="UP000019205">
    <property type="component" value="Chromosome"/>
</dbReference>
<dbReference type="Gene3D" id="3.40.50.1100">
    <property type="match status" value="2"/>
</dbReference>
<evidence type="ECO:0000256" key="1">
    <source>
        <dbReference type="ARBA" id="ARBA00001933"/>
    </source>
</evidence>
<dbReference type="HOGENOM" id="CLU_048897_2_1_6"/>
<dbReference type="PIRSF" id="PIRSF006278">
    <property type="entry name" value="ACCD_DCysDesulf"/>
    <property type="match status" value="1"/>
</dbReference>
<evidence type="ECO:0000256" key="3">
    <source>
        <dbReference type="ARBA" id="ARBA00022898"/>
    </source>
</evidence>
<dbReference type="GO" id="GO:0008660">
    <property type="term" value="F:1-aminocyclopropane-1-carboxylate deaminase activity"/>
    <property type="evidence" value="ECO:0007669"/>
    <property type="project" value="UniProtKB-EC"/>
</dbReference>
<evidence type="ECO:0000256" key="2">
    <source>
        <dbReference type="ARBA" id="ARBA00008639"/>
    </source>
</evidence>
<evidence type="ECO:0000313" key="7">
    <source>
        <dbReference type="EMBL" id="EAQ96318.2"/>
    </source>
</evidence>
<proteinExistence type="inferred from homology"/>
<evidence type="ECO:0000313" key="8">
    <source>
        <dbReference type="Proteomes" id="UP000019205"/>
    </source>
</evidence>
<dbReference type="OrthoDB" id="9801249at2"/>
<evidence type="ECO:0000256" key="4">
    <source>
        <dbReference type="PIRSR" id="PIRSR006278-1"/>
    </source>
</evidence>
<feature type="active site" description="Nucleophile" evidence="4">
    <location>
        <position position="87"/>
    </location>
</feature>
<comment type="similarity">
    <text evidence="2">Belongs to the ACC deaminase/D-cysteine desulfhydrase family.</text>
</comment>
<feature type="domain" description="Tryptophan synthase beta chain-like PALP" evidence="6">
    <location>
        <begin position="23"/>
        <end position="331"/>
    </location>
</feature>
<dbReference type="InterPro" id="IPR027278">
    <property type="entry name" value="ACCD_DCysDesulf"/>
</dbReference>
<reference evidence="7 8" key="1">
    <citation type="journal article" date="2007" name="Proc. Natl. Acad. Sci. U.S.A.">
        <title>Characterization of a marine gammaproteobacterium capable of aerobic anoxygenic photosynthesis.</title>
        <authorList>
            <person name="Fuchs B.M."/>
            <person name="Spring S."/>
            <person name="Teeling H."/>
            <person name="Quast C."/>
            <person name="Wulf J."/>
            <person name="Schattenhofer M."/>
            <person name="Yan S."/>
            <person name="Ferriera S."/>
            <person name="Johnson J."/>
            <person name="Glockner F.O."/>
            <person name="Amann R."/>
        </authorList>
    </citation>
    <scope>NUCLEOTIDE SEQUENCE [LARGE SCALE GENOMIC DNA]</scope>
    <source>
        <strain evidence="7">KT71</strain>
    </source>
</reference>
<reference evidence="7 8" key="2">
    <citation type="journal article" date="2009" name="PLoS ONE">
        <title>The photosynthetic apparatus and its regulation in the aerobic gammaproteobacterium Congregibacter litoralis gen. nov., sp. nov.</title>
        <authorList>
            <person name="Spring S."/>
            <person name="Lunsdorf H."/>
            <person name="Fuchs B.M."/>
            <person name="Tindall B.J."/>
        </authorList>
    </citation>
    <scope>NUCLEOTIDE SEQUENCE [LARGE SCALE GENOMIC DNA]</scope>
    <source>
        <strain evidence="7">KT71</strain>
    </source>
</reference>
<dbReference type="PANTHER" id="PTHR43780:SF2">
    <property type="entry name" value="1-AMINOCYCLOPROPANE-1-CARBOXYLATE DEAMINASE-RELATED"/>
    <property type="match status" value="1"/>
</dbReference>
<dbReference type="EMBL" id="AAOA02000001">
    <property type="protein sequence ID" value="EAQ96318.2"/>
    <property type="molecule type" value="Genomic_DNA"/>
</dbReference>
<dbReference type="Pfam" id="PF00291">
    <property type="entry name" value="PALP"/>
    <property type="match status" value="1"/>
</dbReference>
<evidence type="ECO:0000256" key="5">
    <source>
        <dbReference type="PIRSR" id="PIRSR006278-2"/>
    </source>
</evidence>
<protein>
    <submittedName>
        <fullName evidence="7">1-aminocyclopropane-1-carboxylate deaminase</fullName>
        <ecNumber evidence="7">3.5.99.7</ecNumber>
    </submittedName>
</protein>
<comment type="caution">
    <text evidence="7">The sequence shown here is derived from an EMBL/GenBank/DDBJ whole genome shotgun (WGS) entry which is preliminary data.</text>
</comment>
<dbReference type="STRING" id="314285.KT71_13065"/>
<accession>A4AC90</accession>
<name>A4AC90_9GAMM</name>
<dbReference type="SUPFAM" id="SSF53686">
    <property type="entry name" value="Tryptophan synthase beta subunit-like PLP-dependent enzymes"/>
    <property type="match status" value="1"/>
</dbReference>
<dbReference type="InterPro" id="IPR036052">
    <property type="entry name" value="TrpB-like_PALP_sf"/>
</dbReference>
<sequence length="353" mass="37744">MTNADALHQLKARLDALPHMPLALLPTPMHPLSNFAAAVGVPELWMKRDDLTGLEGGGNKTRKLEFLVGDALAKGADMLVTVGAIQSNHTRQTAAAAAKSGLKCSLLHYAWTKDASPQYRIVGNLLISHLIGADLYVDETERPIEDQGPLDEFMAFLRAQGHKPYLIPGGASEHRLGCFGYIKCAAEIASQMDAADIRFDYLVHCTGSSSTQAGLLAGFAALGIETRIVGISDDGEVAIKKARVLELANAALKELDLSARVNAQDVEIIASSNNDYGAPDEEIINSIRLLAGKEGLIADPVYEGRAVHGLLKLIEDGRLDRNTKVLLMHLGGSPAIHAYAGHFGSIQLSPFQA</sequence>
<dbReference type="RefSeq" id="WP_023659723.1">
    <property type="nucleotide sequence ID" value="NZ_CM002299.1"/>
</dbReference>
<dbReference type="GO" id="GO:0019148">
    <property type="term" value="F:D-cysteine desulfhydrase activity"/>
    <property type="evidence" value="ECO:0007669"/>
    <property type="project" value="TreeGrafter"/>
</dbReference>
<dbReference type="InterPro" id="IPR001926">
    <property type="entry name" value="TrpB-like_PALP"/>
</dbReference>
<keyword evidence="8" id="KW-1185">Reference proteome</keyword>
<dbReference type="AlphaFoldDB" id="A4AC90"/>
<keyword evidence="7" id="KW-0378">Hydrolase</keyword>
<keyword evidence="3 5" id="KW-0663">Pyridoxal phosphate</keyword>
<dbReference type="EC" id="3.5.99.7" evidence="7"/>
<comment type="cofactor">
    <cofactor evidence="1">
        <name>pyridoxal 5'-phosphate</name>
        <dbReference type="ChEBI" id="CHEBI:597326"/>
    </cofactor>
</comment>
<organism evidence="7 8">
    <name type="scientific">Congregibacter litoralis KT71</name>
    <dbReference type="NCBI Taxonomy" id="314285"/>
    <lineage>
        <taxon>Bacteria</taxon>
        <taxon>Pseudomonadati</taxon>
        <taxon>Pseudomonadota</taxon>
        <taxon>Gammaproteobacteria</taxon>
        <taxon>Cellvibrionales</taxon>
        <taxon>Halieaceae</taxon>
        <taxon>Congregibacter</taxon>
    </lineage>
</organism>
<dbReference type="eggNOG" id="COG2515">
    <property type="taxonomic scope" value="Bacteria"/>
</dbReference>
<feature type="modified residue" description="N6-(pyridoxal phosphate)lysine" evidence="5">
    <location>
        <position position="60"/>
    </location>
</feature>
<evidence type="ECO:0000259" key="6">
    <source>
        <dbReference type="Pfam" id="PF00291"/>
    </source>
</evidence>